<proteinExistence type="predicted"/>
<dbReference type="AlphaFoldDB" id="A0A1A9URF7"/>
<name>A0A1A9URF7_GLOAU</name>
<protein>
    <submittedName>
        <fullName evidence="1">Uncharacterized protein</fullName>
    </submittedName>
</protein>
<dbReference type="VEuPathDB" id="VectorBase:GAUT012971"/>
<keyword evidence="2" id="KW-1185">Reference proteome</keyword>
<reference evidence="1" key="1">
    <citation type="submission" date="2020-05" db="UniProtKB">
        <authorList>
            <consortium name="EnsemblMetazoa"/>
        </authorList>
    </citation>
    <scope>IDENTIFICATION</scope>
    <source>
        <strain evidence="1">TTRI</strain>
    </source>
</reference>
<organism evidence="1 2">
    <name type="scientific">Glossina austeni</name>
    <name type="common">Savannah tsetse fly</name>
    <dbReference type="NCBI Taxonomy" id="7395"/>
    <lineage>
        <taxon>Eukaryota</taxon>
        <taxon>Metazoa</taxon>
        <taxon>Ecdysozoa</taxon>
        <taxon>Arthropoda</taxon>
        <taxon>Hexapoda</taxon>
        <taxon>Insecta</taxon>
        <taxon>Pterygota</taxon>
        <taxon>Neoptera</taxon>
        <taxon>Endopterygota</taxon>
        <taxon>Diptera</taxon>
        <taxon>Brachycera</taxon>
        <taxon>Muscomorpha</taxon>
        <taxon>Hippoboscoidea</taxon>
        <taxon>Glossinidae</taxon>
        <taxon>Glossina</taxon>
    </lineage>
</organism>
<evidence type="ECO:0000313" key="1">
    <source>
        <dbReference type="EnsemblMetazoa" id="GAUT012971-PA"/>
    </source>
</evidence>
<dbReference type="Proteomes" id="UP000078200">
    <property type="component" value="Unassembled WGS sequence"/>
</dbReference>
<sequence length="107" mass="11968">MHKIKGKKKKGVKINDLNEDTVSLDVKIAPRVVVIAHRRKDVNDLKANFTDAVIDNTMKSSYIKKEFTRDHAYFTKRTEKTKTCGSVIVSPYCVVVTQTVASPGSTL</sequence>
<evidence type="ECO:0000313" key="2">
    <source>
        <dbReference type="Proteomes" id="UP000078200"/>
    </source>
</evidence>
<accession>A0A1A9URF7</accession>
<dbReference type="EnsemblMetazoa" id="GAUT012971-RA">
    <property type="protein sequence ID" value="GAUT012971-PA"/>
    <property type="gene ID" value="GAUT012971"/>
</dbReference>